<dbReference type="GO" id="GO:0006508">
    <property type="term" value="P:proteolysis"/>
    <property type="evidence" value="ECO:0007669"/>
    <property type="project" value="UniProtKB-KW"/>
</dbReference>
<keyword evidence="3" id="KW-0378">Hydrolase</keyword>
<gene>
    <name evidence="8" type="ORF">MKK02DRAFT_44610</name>
</gene>
<dbReference type="Gene3D" id="3.40.30.10">
    <property type="entry name" value="Glutaredoxin"/>
    <property type="match status" value="1"/>
</dbReference>
<organism evidence="8 9">
    <name type="scientific">Dioszegia hungarica</name>
    <dbReference type="NCBI Taxonomy" id="4972"/>
    <lineage>
        <taxon>Eukaryota</taxon>
        <taxon>Fungi</taxon>
        <taxon>Dikarya</taxon>
        <taxon>Basidiomycota</taxon>
        <taxon>Agaricomycotina</taxon>
        <taxon>Tremellomycetes</taxon>
        <taxon>Tremellales</taxon>
        <taxon>Bulleribasidiaceae</taxon>
        <taxon>Dioszegia</taxon>
    </lineage>
</organism>
<dbReference type="Proteomes" id="UP001164286">
    <property type="component" value="Unassembled WGS sequence"/>
</dbReference>
<dbReference type="InterPro" id="IPR013535">
    <property type="entry name" value="PUL_dom"/>
</dbReference>
<evidence type="ECO:0000259" key="7">
    <source>
        <dbReference type="PROSITE" id="PS51858"/>
    </source>
</evidence>
<evidence type="ECO:0000256" key="3">
    <source>
        <dbReference type="ARBA" id="ARBA00022801"/>
    </source>
</evidence>
<dbReference type="GO" id="GO:0070646">
    <property type="term" value="P:protein modification by small protein removal"/>
    <property type="evidence" value="ECO:0007669"/>
    <property type="project" value="TreeGrafter"/>
</dbReference>
<dbReference type="InterPro" id="IPR011989">
    <property type="entry name" value="ARM-like"/>
</dbReference>
<dbReference type="PANTHER" id="PTHR12378">
    <property type="entry name" value="DESUMOYLATING ISOPEPTIDASE"/>
    <property type="match status" value="1"/>
</dbReference>
<evidence type="ECO:0000256" key="2">
    <source>
        <dbReference type="ARBA" id="ARBA00022670"/>
    </source>
</evidence>
<dbReference type="PROSITE" id="PS51352">
    <property type="entry name" value="THIOREDOXIN_2"/>
    <property type="match status" value="1"/>
</dbReference>
<evidence type="ECO:0000259" key="6">
    <source>
        <dbReference type="PROSITE" id="PS51396"/>
    </source>
</evidence>
<dbReference type="AlphaFoldDB" id="A0AA38H7Q7"/>
<dbReference type="EMBL" id="JAKWFO010000005">
    <property type="protein sequence ID" value="KAI9635912.1"/>
    <property type="molecule type" value="Genomic_DNA"/>
</dbReference>
<keyword evidence="9" id="KW-1185">Reference proteome</keyword>
<dbReference type="InterPro" id="IPR008580">
    <property type="entry name" value="PPPDE_dom"/>
</dbReference>
<dbReference type="InterPro" id="IPR036249">
    <property type="entry name" value="Thioredoxin-like_sf"/>
</dbReference>
<dbReference type="SMART" id="SM01179">
    <property type="entry name" value="DUF862"/>
    <property type="match status" value="1"/>
</dbReference>
<evidence type="ECO:0000256" key="1">
    <source>
        <dbReference type="ARBA" id="ARBA00008140"/>
    </source>
</evidence>
<proteinExistence type="inferred from homology"/>
<evidence type="ECO:0000259" key="5">
    <source>
        <dbReference type="PROSITE" id="PS51352"/>
    </source>
</evidence>
<dbReference type="PROSITE" id="PS51396">
    <property type="entry name" value="PUL"/>
    <property type="match status" value="1"/>
</dbReference>
<dbReference type="InterPro" id="IPR016024">
    <property type="entry name" value="ARM-type_fold"/>
</dbReference>
<feature type="region of interest" description="Disordered" evidence="4">
    <location>
        <begin position="147"/>
        <end position="179"/>
    </location>
</feature>
<dbReference type="Gene3D" id="3.90.1720.30">
    <property type="entry name" value="PPPDE domains"/>
    <property type="match status" value="1"/>
</dbReference>
<feature type="compositionally biased region" description="Polar residues" evidence="4">
    <location>
        <begin position="159"/>
        <end position="177"/>
    </location>
</feature>
<accession>A0AA38H7Q7</accession>
<dbReference type="GO" id="GO:0008233">
    <property type="term" value="F:peptidase activity"/>
    <property type="evidence" value="ECO:0007669"/>
    <property type="project" value="UniProtKB-KW"/>
</dbReference>
<dbReference type="InterPro" id="IPR042266">
    <property type="entry name" value="PPPDE_sf"/>
</dbReference>
<name>A0AA38H7Q7_9TREE</name>
<dbReference type="InterPro" id="IPR013766">
    <property type="entry name" value="Thioredoxin_domain"/>
</dbReference>
<dbReference type="SUPFAM" id="SSF52833">
    <property type="entry name" value="Thioredoxin-like"/>
    <property type="match status" value="1"/>
</dbReference>
<comment type="caution">
    <text evidence="8">The sequence shown here is derived from an EMBL/GenBank/DDBJ whole genome shotgun (WGS) entry which is preliminary data.</text>
</comment>
<dbReference type="Pfam" id="PF05903">
    <property type="entry name" value="Peptidase_C97"/>
    <property type="match status" value="1"/>
</dbReference>
<evidence type="ECO:0000313" key="8">
    <source>
        <dbReference type="EMBL" id="KAI9635912.1"/>
    </source>
</evidence>
<feature type="domain" description="PUL" evidence="6">
    <location>
        <begin position="339"/>
        <end position="629"/>
    </location>
</feature>
<dbReference type="Gene3D" id="1.25.10.10">
    <property type="entry name" value="Leucine-rich Repeat Variant"/>
    <property type="match status" value="1"/>
</dbReference>
<dbReference type="Pfam" id="PF08324">
    <property type="entry name" value="PUL"/>
    <property type="match status" value="1"/>
</dbReference>
<dbReference type="Pfam" id="PF00085">
    <property type="entry name" value="Thioredoxin"/>
    <property type="match status" value="1"/>
</dbReference>
<dbReference type="GeneID" id="77732219"/>
<sequence length="631" mass="67692">MAPVQLYVYDLSRGMAKSMSLALTGKQIDGIWHTSVVVFGRETFFGQGILHSVPGKTHHGAPVQILDMGETQLDEETFNEYIESMAEEYTAEKYHLMEFNCNHFTADVVGFLTGGTIPEWISGLPAEFLATPFGQQLRPMIDQMFRGRSSTEHRVNPSAGLSTSALPTPPATRSGTPSAAASSLLASVAQAASGPPGSSSSPSLKPLTTPLALVTSLSNFNSILSSTTAVIVNFTNTPTCPPCRMIKPIYEALANDLASMYASKGIRFLEVELGMGEGRDIAGRHGVSATPTFQFFRDGKKVEELRGASKRELESKVETFLDECFPRHKHRRVYMPALEHLPIDPIRSSNIPNYAALLGKLEGFAGGADGIRVLKERAVPLLEGKVSGEAERKAVYAEWTQATTSLLGSLKAEETFPVVDLWRVALLQPALVALLTVALSPTSPGPEPISPILSLGAATLQSKGADTPKPFLLTVLRTLTNLLASLPLANLILGSPSTNQSDLISILVDSLLHSDAAVRTAAGGLAINIANWRHRSAKATGAPAEETGEQDWEVEVLSALVEAIGNEADEDVSHRLLVALAQVCYLAPGYEGNLEPLLEVLGAKEVIRGKMAGWKKKDVRKLADEVLGKLI</sequence>
<dbReference type="PANTHER" id="PTHR12378:SF7">
    <property type="entry name" value="DESUMOYLATING ISOPEPTIDASE 1"/>
    <property type="match status" value="1"/>
</dbReference>
<keyword evidence="2" id="KW-0645">Protease</keyword>
<protein>
    <submittedName>
        <fullName evidence="8">PPPDE putative peptidase domain-containing protein</fullName>
    </submittedName>
</protein>
<dbReference type="SUPFAM" id="SSF48371">
    <property type="entry name" value="ARM repeat"/>
    <property type="match status" value="1"/>
</dbReference>
<comment type="similarity">
    <text evidence="1">Belongs to the DeSI family.</text>
</comment>
<dbReference type="CDD" id="cd02947">
    <property type="entry name" value="TRX_family"/>
    <property type="match status" value="1"/>
</dbReference>
<feature type="domain" description="PPPDE" evidence="7">
    <location>
        <begin position="2"/>
        <end position="142"/>
    </location>
</feature>
<evidence type="ECO:0000256" key="4">
    <source>
        <dbReference type="SAM" id="MobiDB-lite"/>
    </source>
</evidence>
<feature type="domain" description="Thioredoxin" evidence="5">
    <location>
        <begin position="183"/>
        <end position="322"/>
    </location>
</feature>
<dbReference type="RefSeq" id="XP_052945689.1">
    <property type="nucleotide sequence ID" value="XM_053093014.1"/>
</dbReference>
<dbReference type="PROSITE" id="PS51858">
    <property type="entry name" value="PPPDE"/>
    <property type="match status" value="1"/>
</dbReference>
<evidence type="ECO:0000313" key="9">
    <source>
        <dbReference type="Proteomes" id="UP001164286"/>
    </source>
</evidence>
<reference evidence="8" key="1">
    <citation type="journal article" date="2022" name="G3 (Bethesda)">
        <title>High quality genome of the basidiomycete yeast Dioszegia hungarica PDD-24b-2 isolated from cloud water.</title>
        <authorList>
            <person name="Jarrige D."/>
            <person name="Haridas S."/>
            <person name="Bleykasten-Grosshans C."/>
            <person name="Joly M."/>
            <person name="Nadalig T."/>
            <person name="Sancelme M."/>
            <person name="Vuilleumier S."/>
            <person name="Grigoriev I.V."/>
            <person name="Amato P."/>
            <person name="Bringel F."/>
        </authorList>
    </citation>
    <scope>NUCLEOTIDE SEQUENCE</scope>
    <source>
        <strain evidence="8">PDD-24b-2</strain>
    </source>
</reference>